<evidence type="ECO:0000313" key="3">
    <source>
        <dbReference type="Proteomes" id="UP000295083"/>
    </source>
</evidence>
<evidence type="ECO:0000256" key="1">
    <source>
        <dbReference type="SAM" id="MobiDB-lite"/>
    </source>
</evidence>
<feature type="compositionally biased region" description="Low complexity" evidence="1">
    <location>
        <begin position="221"/>
        <end position="235"/>
    </location>
</feature>
<protein>
    <submittedName>
        <fullName evidence="2">Uncharacterized protein</fullName>
    </submittedName>
</protein>
<sequence length="252" mass="28302">MWAAAICLPSEEPSPGPGPALVRDVSLDAVLHRRSTHLSILDTNCPPLHPQRRLVLMISGMMCRRNSSGGYRGRVSRKTRQFQITLEADEEHVSSAARYQTRSAVSTHEEAQASPSSRKLSTPSYFPLALRRTTTDHPSRCARVLRRFPSASQSLDGTDSFDTDRRWRARPLRYTSPHGRLGSEGSTWSVGFKHGRRGRSAKKEFLWEERGDRPRRSSKQATATATPRNATPLAAIDEERKKLKLQQEDSCP</sequence>
<comment type="caution">
    <text evidence="2">The sequence shown here is derived from an EMBL/GenBank/DDBJ whole genome shotgun (WGS) entry which is preliminary data.</text>
</comment>
<dbReference type="EMBL" id="QAPG01000031">
    <property type="protein sequence ID" value="TDZ36546.1"/>
    <property type="molecule type" value="Genomic_DNA"/>
</dbReference>
<feature type="region of interest" description="Disordered" evidence="1">
    <location>
        <begin position="99"/>
        <end position="125"/>
    </location>
</feature>
<accession>A0A4R8QHP8</accession>
<dbReference type="Proteomes" id="UP000295083">
    <property type="component" value="Unassembled WGS sequence"/>
</dbReference>
<organism evidence="2 3">
    <name type="scientific">Colletotrichum spinosum</name>
    <dbReference type="NCBI Taxonomy" id="1347390"/>
    <lineage>
        <taxon>Eukaryota</taxon>
        <taxon>Fungi</taxon>
        <taxon>Dikarya</taxon>
        <taxon>Ascomycota</taxon>
        <taxon>Pezizomycotina</taxon>
        <taxon>Sordariomycetes</taxon>
        <taxon>Hypocreomycetidae</taxon>
        <taxon>Glomerellales</taxon>
        <taxon>Glomerellaceae</taxon>
        <taxon>Colletotrichum</taxon>
        <taxon>Colletotrichum orbiculare species complex</taxon>
    </lineage>
</organism>
<evidence type="ECO:0000313" key="2">
    <source>
        <dbReference type="EMBL" id="TDZ36546.1"/>
    </source>
</evidence>
<feature type="compositionally biased region" description="Basic and acidic residues" evidence="1">
    <location>
        <begin position="201"/>
        <end position="215"/>
    </location>
</feature>
<dbReference type="AlphaFoldDB" id="A0A4R8QHP8"/>
<proteinExistence type="predicted"/>
<feature type="compositionally biased region" description="Basic and acidic residues" evidence="1">
    <location>
        <begin position="237"/>
        <end position="252"/>
    </location>
</feature>
<feature type="region of interest" description="Disordered" evidence="1">
    <location>
        <begin position="201"/>
        <end position="252"/>
    </location>
</feature>
<gene>
    <name evidence="2" type="ORF">C8035_v008257</name>
</gene>
<reference evidence="2 3" key="1">
    <citation type="submission" date="2018-11" db="EMBL/GenBank/DDBJ databases">
        <title>Genome sequence and assembly of Colletotrichum spinosum.</title>
        <authorList>
            <person name="Gan P."/>
            <person name="Shirasu K."/>
        </authorList>
    </citation>
    <scope>NUCLEOTIDE SEQUENCE [LARGE SCALE GENOMIC DNA]</scope>
    <source>
        <strain evidence="2 3">CBS 515.97</strain>
    </source>
</reference>
<keyword evidence="3" id="KW-1185">Reference proteome</keyword>
<name>A0A4R8QHP8_9PEZI</name>
<feature type="compositionally biased region" description="Polar residues" evidence="1">
    <location>
        <begin position="113"/>
        <end position="124"/>
    </location>
</feature>